<dbReference type="Pfam" id="PF01012">
    <property type="entry name" value="ETF"/>
    <property type="match status" value="1"/>
</dbReference>
<dbReference type="InterPro" id="IPR001308">
    <property type="entry name" value="ETF_a/FixB"/>
</dbReference>
<dbReference type="GO" id="GO:0051536">
    <property type="term" value="F:iron-sulfur cluster binding"/>
    <property type="evidence" value="ECO:0007669"/>
    <property type="project" value="UniProtKB-KW"/>
</dbReference>
<dbReference type="InterPro" id="IPR014729">
    <property type="entry name" value="Rossmann-like_a/b/a_fold"/>
</dbReference>
<reference evidence="6 7" key="1">
    <citation type="submission" date="2019-03" db="EMBL/GenBank/DDBJ databases">
        <title>Genomic Encyclopedia of Type Strains, Phase IV (KMG-IV): sequencing the most valuable type-strain genomes for metagenomic binning, comparative biology and taxonomic classification.</title>
        <authorList>
            <person name="Goeker M."/>
        </authorList>
    </citation>
    <scope>NUCLEOTIDE SEQUENCE [LARGE SCALE GENOMIC DNA]</scope>
    <source>
        <strain evidence="6 7">DSM 23802</strain>
    </source>
</reference>
<dbReference type="PROSITE" id="PS51379">
    <property type="entry name" value="4FE4S_FER_2"/>
    <property type="match status" value="2"/>
</dbReference>
<dbReference type="InterPro" id="IPR017896">
    <property type="entry name" value="4Fe4S_Fe-S-bd"/>
</dbReference>
<keyword evidence="2" id="KW-0479">Metal-binding</keyword>
<dbReference type="Pfam" id="PF00766">
    <property type="entry name" value="ETF_alpha"/>
    <property type="match status" value="1"/>
</dbReference>
<dbReference type="CDD" id="cd01715">
    <property type="entry name" value="ETF_alpha"/>
    <property type="match status" value="1"/>
</dbReference>
<dbReference type="AlphaFoldDB" id="A0A4R3KJ41"/>
<dbReference type="GO" id="GO:0033539">
    <property type="term" value="P:fatty acid beta-oxidation using acyl-CoA dehydrogenase"/>
    <property type="evidence" value="ECO:0007669"/>
    <property type="project" value="TreeGrafter"/>
</dbReference>
<comment type="caution">
    <text evidence="6">The sequence shown here is derived from an EMBL/GenBank/DDBJ whole genome shotgun (WGS) entry which is preliminary data.</text>
</comment>
<evidence type="ECO:0000256" key="2">
    <source>
        <dbReference type="ARBA" id="ARBA00022723"/>
    </source>
</evidence>
<dbReference type="InterPro" id="IPR029035">
    <property type="entry name" value="DHS-like_NAD/FAD-binding_dom"/>
</dbReference>
<name>A0A4R3KJ41_9BACI</name>
<accession>A0A4R3KJ41</accession>
<keyword evidence="7" id="KW-1185">Reference proteome</keyword>
<dbReference type="Gene3D" id="3.40.50.1220">
    <property type="entry name" value="TPP-binding domain"/>
    <property type="match status" value="1"/>
</dbReference>
<dbReference type="GO" id="GO:0009055">
    <property type="term" value="F:electron transfer activity"/>
    <property type="evidence" value="ECO:0007669"/>
    <property type="project" value="InterPro"/>
</dbReference>
<dbReference type="GO" id="GO:0046872">
    <property type="term" value="F:metal ion binding"/>
    <property type="evidence" value="ECO:0007669"/>
    <property type="project" value="UniProtKB-KW"/>
</dbReference>
<dbReference type="InterPro" id="IPR014731">
    <property type="entry name" value="ETF_asu_C"/>
</dbReference>
<dbReference type="InterPro" id="IPR017900">
    <property type="entry name" value="4Fe4S_Fe_S_CS"/>
</dbReference>
<keyword evidence="4" id="KW-0411">Iron-sulfur</keyword>
<dbReference type="Gene3D" id="3.30.70.20">
    <property type="match status" value="1"/>
</dbReference>
<dbReference type="PROSITE" id="PS00198">
    <property type="entry name" value="4FE4S_FER_1"/>
    <property type="match status" value="1"/>
</dbReference>
<dbReference type="PANTHER" id="PTHR43153:SF1">
    <property type="entry name" value="ELECTRON TRANSFER FLAVOPROTEIN SUBUNIT ALPHA, MITOCHONDRIAL"/>
    <property type="match status" value="1"/>
</dbReference>
<feature type="domain" description="4Fe-4S ferredoxin-type" evidence="5">
    <location>
        <begin position="1"/>
        <end position="28"/>
    </location>
</feature>
<evidence type="ECO:0000313" key="6">
    <source>
        <dbReference type="EMBL" id="TCS83690.1"/>
    </source>
</evidence>
<dbReference type="InterPro" id="IPR033947">
    <property type="entry name" value="ETF_alpha_N"/>
</dbReference>
<dbReference type="RefSeq" id="WP_132767096.1">
    <property type="nucleotide sequence ID" value="NZ_SMAB01000003.1"/>
</dbReference>
<dbReference type="EMBL" id="SMAB01000003">
    <property type="protein sequence ID" value="TCS83690.1"/>
    <property type="molecule type" value="Genomic_DNA"/>
</dbReference>
<dbReference type="PANTHER" id="PTHR43153">
    <property type="entry name" value="ELECTRON TRANSFER FLAVOPROTEIN ALPHA"/>
    <property type="match status" value="1"/>
</dbReference>
<feature type="domain" description="4Fe-4S ferredoxin-type" evidence="5">
    <location>
        <begin position="29"/>
        <end position="58"/>
    </location>
</feature>
<dbReference type="SUPFAM" id="SSF54862">
    <property type="entry name" value="4Fe-4S ferredoxins"/>
    <property type="match status" value="1"/>
</dbReference>
<dbReference type="OrthoDB" id="9770286at2"/>
<dbReference type="SUPFAM" id="SSF52467">
    <property type="entry name" value="DHS-like NAD/FAD-binding domain"/>
    <property type="match status" value="1"/>
</dbReference>
<evidence type="ECO:0000256" key="4">
    <source>
        <dbReference type="ARBA" id="ARBA00023014"/>
    </source>
</evidence>
<dbReference type="InterPro" id="IPR014730">
    <property type="entry name" value="ETF_a/b_N"/>
</dbReference>
<organism evidence="6 7">
    <name type="scientific">Tepidibacillus fermentans</name>
    <dbReference type="NCBI Taxonomy" id="1281767"/>
    <lineage>
        <taxon>Bacteria</taxon>
        <taxon>Bacillati</taxon>
        <taxon>Bacillota</taxon>
        <taxon>Bacilli</taxon>
        <taxon>Bacillales</taxon>
        <taxon>Bacillaceae</taxon>
        <taxon>Tepidibacillus</taxon>
    </lineage>
</organism>
<evidence type="ECO:0000259" key="5">
    <source>
        <dbReference type="PROSITE" id="PS51379"/>
    </source>
</evidence>
<gene>
    <name evidence="6" type="ORF">EDD72_10311</name>
</gene>
<dbReference type="GO" id="GO:0050660">
    <property type="term" value="F:flavin adenine dinucleotide binding"/>
    <property type="evidence" value="ECO:0007669"/>
    <property type="project" value="InterPro"/>
</dbReference>
<evidence type="ECO:0000313" key="7">
    <source>
        <dbReference type="Proteomes" id="UP000295788"/>
    </source>
</evidence>
<keyword evidence="3" id="KW-0408">Iron</keyword>
<dbReference type="Gene3D" id="3.40.50.620">
    <property type="entry name" value="HUPs"/>
    <property type="match status" value="1"/>
</dbReference>
<evidence type="ECO:0000256" key="1">
    <source>
        <dbReference type="ARBA" id="ARBA00005817"/>
    </source>
</evidence>
<proteinExistence type="inferred from homology"/>
<comment type="similarity">
    <text evidence="1">Belongs to the ETF alpha-subunit/FixB family.</text>
</comment>
<dbReference type="Proteomes" id="UP000295788">
    <property type="component" value="Unassembled WGS sequence"/>
</dbReference>
<dbReference type="SUPFAM" id="SSF52402">
    <property type="entry name" value="Adenine nucleotide alpha hydrolases-like"/>
    <property type="match status" value="1"/>
</dbReference>
<dbReference type="Pfam" id="PF12838">
    <property type="entry name" value="Fer4_7"/>
    <property type="match status" value="1"/>
</dbReference>
<protein>
    <submittedName>
        <fullName evidence="6">Electron transfer flavoprotein alpha subunit apoprotein</fullName>
    </submittedName>
</protein>
<dbReference type="SMART" id="SM00893">
    <property type="entry name" value="ETF"/>
    <property type="match status" value="1"/>
</dbReference>
<sequence length="440" mass="47373">MAVSISTLCISCGACVDTCPHEALFLGDTKAEVIPDKCVECGECIEVCPTNAITLPEGVKPAAASEPVVEPKEQKIETKAEVDEKPAQVAQVIEKPAVKLPESEYQGVWIYIEQRNGKIAPVSLELLGEGRKLADKLGVELAGVLLGNNVRHLTKTLYEHGADTVYLMDDPVLDQYRSEAYQVGVVDFVRKYKPEILLFGATAIGRDLASTVATELGTGLTADTTRLDIDMQNRLLEASRPAMGGNIMATILCKVQRPQMASVRPKVFKAIQPIAGRTGNLIEEKINVKEADLRTKVISVALDVSDKIRLSDADIIVAGGKGLQDEKGFRLVHELAEVLGAAVGASRDAVEAGWASHSQQVGQTGTTVAPKLYFAIGISGAVQHTVGMENSEIVVAINKDPNAQIFEKCTYAIVGDAFEIVPKFIEEFKKLKQGGERKHG</sequence>
<evidence type="ECO:0000256" key="3">
    <source>
        <dbReference type="ARBA" id="ARBA00023004"/>
    </source>
</evidence>